<dbReference type="InterPro" id="IPR011051">
    <property type="entry name" value="RmlC_Cupin_sf"/>
</dbReference>
<dbReference type="SUPFAM" id="SSF51182">
    <property type="entry name" value="RmlC-like cupins"/>
    <property type="match status" value="1"/>
</dbReference>
<proteinExistence type="predicted"/>
<keyword evidence="6" id="KW-1185">Reference proteome</keyword>
<dbReference type="Gene3D" id="2.60.120.10">
    <property type="entry name" value="Jelly Rolls"/>
    <property type="match status" value="1"/>
</dbReference>
<evidence type="ECO:0000256" key="3">
    <source>
        <dbReference type="ARBA" id="ARBA00023163"/>
    </source>
</evidence>
<evidence type="ECO:0000313" key="5">
    <source>
        <dbReference type="EMBL" id="WXA90777.1"/>
    </source>
</evidence>
<evidence type="ECO:0000313" key="6">
    <source>
        <dbReference type="Proteomes" id="UP001379533"/>
    </source>
</evidence>
<dbReference type="SUPFAM" id="SSF46689">
    <property type="entry name" value="Homeodomain-like"/>
    <property type="match status" value="2"/>
</dbReference>
<dbReference type="PANTHER" id="PTHR46796">
    <property type="entry name" value="HTH-TYPE TRANSCRIPTIONAL ACTIVATOR RHAS-RELATED"/>
    <property type="match status" value="1"/>
</dbReference>
<sequence>MPLPHLSVRCYPHQSERHQHAWHQLIVPIEGALGIAVGHREDRLDRFRGALIAPGEWHAFEGIGDNRFLVLDVGEDSMCEMLSTGTAARWFGSGAAAHYFAVQASVQHLARGLLPLLESAQPADRVQQHGAGLLLLALAELHQPNECSERLRRAVDFIHRHYAGPIRVADIAAAASMGASRMHALFRTVYGMTPMDYVADRRLDRAERLLSERALSIAEIALRCGYSDQASLTRAMRARRGTTPGAFRQSGTKAP</sequence>
<dbReference type="InterPro" id="IPR009057">
    <property type="entry name" value="Homeodomain-like_sf"/>
</dbReference>
<evidence type="ECO:0000256" key="1">
    <source>
        <dbReference type="ARBA" id="ARBA00023015"/>
    </source>
</evidence>
<dbReference type="PROSITE" id="PS01124">
    <property type="entry name" value="HTH_ARAC_FAMILY_2"/>
    <property type="match status" value="1"/>
</dbReference>
<dbReference type="InterPro" id="IPR014710">
    <property type="entry name" value="RmlC-like_jellyroll"/>
</dbReference>
<dbReference type="EMBL" id="CP089982">
    <property type="protein sequence ID" value="WXA90777.1"/>
    <property type="molecule type" value="Genomic_DNA"/>
</dbReference>
<dbReference type="InterPro" id="IPR018060">
    <property type="entry name" value="HTH_AraC"/>
</dbReference>
<gene>
    <name evidence="5" type="ORF">LZC95_30525</name>
</gene>
<keyword evidence="1" id="KW-0805">Transcription regulation</keyword>
<name>A0ABZ2JWQ0_9BACT</name>
<dbReference type="Proteomes" id="UP001379533">
    <property type="component" value="Chromosome"/>
</dbReference>
<dbReference type="SMART" id="SM00342">
    <property type="entry name" value="HTH_ARAC"/>
    <property type="match status" value="1"/>
</dbReference>
<evidence type="ECO:0000256" key="2">
    <source>
        <dbReference type="ARBA" id="ARBA00023125"/>
    </source>
</evidence>
<dbReference type="Pfam" id="PF12833">
    <property type="entry name" value="HTH_18"/>
    <property type="match status" value="1"/>
</dbReference>
<protein>
    <submittedName>
        <fullName evidence="5">AraC family transcriptional regulator</fullName>
    </submittedName>
</protein>
<dbReference type="PANTHER" id="PTHR46796:SF10">
    <property type="entry name" value="TRANSCRIPTIONAL ACTIVATOR FEAR"/>
    <property type="match status" value="1"/>
</dbReference>
<dbReference type="RefSeq" id="WP_394841397.1">
    <property type="nucleotide sequence ID" value="NZ_CP089982.1"/>
</dbReference>
<evidence type="ECO:0000259" key="4">
    <source>
        <dbReference type="PROSITE" id="PS01124"/>
    </source>
</evidence>
<keyword evidence="3" id="KW-0804">Transcription</keyword>
<keyword evidence="2" id="KW-0238">DNA-binding</keyword>
<accession>A0ABZ2JWQ0</accession>
<dbReference type="Gene3D" id="1.10.10.60">
    <property type="entry name" value="Homeodomain-like"/>
    <property type="match status" value="2"/>
</dbReference>
<reference evidence="5 6" key="1">
    <citation type="submission" date="2021-12" db="EMBL/GenBank/DDBJ databases">
        <title>Discovery of the Pendulisporaceae a myxobacterial family with distinct sporulation behavior and unique specialized metabolism.</title>
        <authorList>
            <person name="Garcia R."/>
            <person name="Popoff A."/>
            <person name="Bader C.D."/>
            <person name="Loehr J."/>
            <person name="Walesch S."/>
            <person name="Walt C."/>
            <person name="Boldt J."/>
            <person name="Bunk B."/>
            <person name="Haeckl F.J.F.P.J."/>
            <person name="Gunesch A.P."/>
            <person name="Birkelbach J."/>
            <person name="Nuebel U."/>
            <person name="Pietschmann T."/>
            <person name="Bach T."/>
            <person name="Mueller R."/>
        </authorList>
    </citation>
    <scope>NUCLEOTIDE SEQUENCE [LARGE SCALE GENOMIC DNA]</scope>
    <source>
        <strain evidence="5 6">MSr12523</strain>
    </source>
</reference>
<organism evidence="5 6">
    <name type="scientific">Pendulispora brunnea</name>
    <dbReference type="NCBI Taxonomy" id="2905690"/>
    <lineage>
        <taxon>Bacteria</taxon>
        <taxon>Pseudomonadati</taxon>
        <taxon>Myxococcota</taxon>
        <taxon>Myxococcia</taxon>
        <taxon>Myxococcales</taxon>
        <taxon>Sorangiineae</taxon>
        <taxon>Pendulisporaceae</taxon>
        <taxon>Pendulispora</taxon>
    </lineage>
</organism>
<dbReference type="InterPro" id="IPR050204">
    <property type="entry name" value="AraC_XylS_family_regulators"/>
</dbReference>
<feature type="domain" description="HTH araC/xylS-type" evidence="4">
    <location>
        <begin position="152"/>
        <end position="250"/>
    </location>
</feature>